<dbReference type="PANTHER" id="PTHR35007">
    <property type="entry name" value="INTEGRAL MEMBRANE PROTEIN-RELATED"/>
    <property type="match status" value="1"/>
</dbReference>
<feature type="transmembrane region" description="Helical" evidence="6">
    <location>
        <begin position="97"/>
        <end position="119"/>
    </location>
</feature>
<evidence type="ECO:0000313" key="8">
    <source>
        <dbReference type="EMBL" id="ERG64813.1"/>
    </source>
</evidence>
<dbReference type="OrthoDB" id="5119616at2"/>
<dbReference type="EMBL" id="ASHR01000014">
    <property type="protein sequence ID" value="ERG64813.1"/>
    <property type="molecule type" value="Genomic_DNA"/>
</dbReference>
<organism evidence="8 9">
    <name type="scientific">Agrococcus pavilionensis RW1</name>
    <dbReference type="NCBI Taxonomy" id="1330458"/>
    <lineage>
        <taxon>Bacteria</taxon>
        <taxon>Bacillati</taxon>
        <taxon>Actinomycetota</taxon>
        <taxon>Actinomycetes</taxon>
        <taxon>Micrococcales</taxon>
        <taxon>Microbacteriaceae</taxon>
        <taxon>Agrococcus</taxon>
    </lineage>
</organism>
<keyword evidence="5 6" id="KW-0472">Membrane</keyword>
<evidence type="ECO:0000259" key="7">
    <source>
        <dbReference type="Pfam" id="PF00482"/>
    </source>
</evidence>
<sequence length="276" mass="27499">MSGDVALDDTAATVHRLAALVAGGVPLARAWAVLGTDASALDARAGGLVRAVLAVAGEAGAPMAPTLERLAALLREQSAQRRALEAALAGPRATARLVMLLPVVALGFGLALGLDVVGAATGGGIGSWSVAAGALLMVGAWLWSRAIVRRAARGDPAPGLALDLVAVALAGGGAADRARASAARALRDARIETSGWDDVDAALALAERAGVPVRGLLLAEATAARTRARLDGETRAQRAAVQLALPLGACVLPAFTLLVIVPLVVSMLDGALAPLG</sequence>
<keyword evidence="4 6" id="KW-1133">Transmembrane helix</keyword>
<comment type="caution">
    <text evidence="8">The sequence shown here is derived from an EMBL/GenBank/DDBJ whole genome shotgun (WGS) entry which is preliminary data.</text>
</comment>
<comment type="subcellular location">
    <subcellularLocation>
        <location evidence="1">Cell membrane</location>
        <topology evidence="1">Multi-pass membrane protein</topology>
    </subcellularLocation>
</comment>
<gene>
    <name evidence="8" type="ORF">L332_10190</name>
</gene>
<dbReference type="AlphaFoldDB" id="U1LCD7"/>
<keyword evidence="3 6" id="KW-0812">Transmembrane</keyword>
<evidence type="ECO:0000313" key="9">
    <source>
        <dbReference type="Proteomes" id="UP000016462"/>
    </source>
</evidence>
<keyword evidence="9" id="KW-1185">Reference proteome</keyword>
<name>U1LCD7_9MICO</name>
<evidence type="ECO:0000256" key="2">
    <source>
        <dbReference type="ARBA" id="ARBA00022475"/>
    </source>
</evidence>
<dbReference type="RefSeq" id="WP_021009831.1">
    <property type="nucleotide sequence ID" value="NZ_ASHR01000014.1"/>
</dbReference>
<accession>U1LCD7</accession>
<protein>
    <recommendedName>
        <fullName evidence="7">Type II secretion system protein GspF domain-containing protein</fullName>
    </recommendedName>
</protein>
<dbReference type="PANTHER" id="PTHR35007:SF4">
    <property type="entry name" value="CONSERVED TRANSMEMBRANE PROTEIN-RELATED"/>
    <property type="match status" value="1"/>
</dbReference>
<feature type="transmembrane region" description="Helical" evidence="6">
    <location>
        <begin position="243"/>
        <end position="265"/>
    </location>
</feature>
<dbReference type="Pfam" id="PF00482">
    <property type="entry name" value="T2SSF"/>
    <property type="match status" value="1"/>
</dbReference>
<evidence type="ECO:0000256" key="4">
    <source>
        <dbReference type="ARBA" id="ARBA00022989"/>
    </source>
</evidence>
<feature type="domain" description="Type II secretion system protein GspF" evidence="7">
    <location>
        <begin position="14"/>
        <end position="110"/>
    </location>
</feature>
<evidence type="ECO:0000256" key="3">
    <source>
        <dbReference type="ARBA" id="ARBA00022692"/>
    </source>
</evidence>
<evidence type="ECO:0000256" key="1">
    <source>
        <dbReference type="ARBA" id="ARBA00004651"/>
    </source>
</evidence>
<evidence type="ECO:0000256" key="5">
    <source>
        <dbReference type="ARBA" id="ARBA00023136"/>
    </source>
</evidence>
<keyword evidence="2" id="KW-1003">Cell membrane</keyword>
<dbReference type="GO" id="GO:0005886">
    <property type="term" value="C:plasma membrane"/>
    <property type="evidence" value="ECO:0007669"/>
    <property type="project" value="UniProtKB-SubCell"/>
</dbReference>
<dbReference type="InterPro" id="IPR018076">
    <property type="entry name" value="T2SS_GspF_dom"/>
</dbReference>
<proteinExistence type="predicted"/>
<dbReference type="Proteomes" id="UP000016462">
    <property type="component" value="Unassembled WGS sequence"/>
</dbReference>
<evidence type="ECO:0000256" key="6">
    <source>
        <dbReference type="SAM" id="Phobius"/>
    </source>
</evidence>
<feature type="transmembrane region" description="Helical" evidence="6">
    <location>
        <begin position="125"/>
        <end position="143"/>
    </location>
</feature>
<reference evidence="8 9" key="1">
    <citation type="journal article" date="2013" name="Genome Announc.">
        <title>First draft genome sequence from a member of the genus agrococcus, isolated from modern microbialites.</title>
        <authorList>
            <person name="White R.A.III."/>
            <person name="Grassa C.J."/>
            <person name="Suttle C.A."/>
        </authorList>
    </citation>
    <scope>NUCLEOTIDE SEQUENCE [LARGE SCALE GENOMIC DNA]</scope>
    <source>
        <strain evidence="8 9">RW1</strain>
    </source>
</reference>